<sequence length="324" mass="37587">MKKVLPIIFMLISFVAFAQNRYSKVTTSSYTPMSSSEISNVAMTLQKRYDANQKYLYNMKKWILELKPQISENGFLSRLDKEYNDLTKIEDGDLARATKYLNQTENAIREIISDYNIWVNQQNNNNQSTSSNSQNNDVNVNYADKGFQLQKNEKFADAIFNYSKHLENDQNNTDVLFLRAMCKSELNDRYGAINDYDRIIELEKTAKPTIYKMSTVYNNKAFCLVNLKNYEDALPLVNKALELDKTEAYIWDTRGELYYHIGEYEKSVNDMDKALKIEKNASSYYYRGLSYLKLDKKSKACSDFSKAGELGNSKAYDEITKNCN</sequence>
<evidence type="ECO:0000256" key="2">
    <source>
        <dbReference type="ARBA" id="ARBA00022803"/>
    </source>
</evidence>
<dbReference type="InterPro" id="IPR013105">
    <property type="entry name" value="TPR_2"/>
</dbReference>
<dbReference type="Pfam" id="PF13181">
    <property type="entry name" value="TPR_8"/>
    <property type="match status" value="1"/>
</dbReference>
<comment type="caution">
    <text evidence="5">The sequence shown here is derived from an EMBL/GenBank/DDBJ whole genome shotgun (WGS) entry which is preliminary data.</text>
</comment>
<dbReference type="SUPFAM" id="SSF48452">
    <property type="entry name" value="TPR-like"/>
    <property type="match status" value="1"/>
</dbReference>
<organism evidence="5 6">
    <name type="scientific">Psychroflexus lacisalsi</name>
    <dbReference type="NCBI Taxonomy" id="503928"/>
    <lineage>
        <taxon>Bacteria</taxon>
        <taxon>Pseudomonadati</taxon>
        <taxon>Bacteroidota</taxon>
        <taxon>Flavobacteriia</taxon>
        <taxon>Flavobacteriales</taxon>
        <taxon>Flavobacteriaceae</taxon>
        <taxon>Psychroflexus</taxon>
    </lineage>
</organism>
<evidence type="ECO:0000256" key="3">
    <source>
        <dbReference type="PROSITE-ProRule" id="PRU00339"/>
    </source>
</evidence>
<dbReference type="SMART" id="SM00028">
    <property type="entry name" value="TPR"/>
    <property type="match status" value="5"/>
</dbReference>
<keyword evidence="4" id="KW-0732">Signal</keyword>
<keyword evidence="2 3" id="KW-0802">TPR repeat</keyword>
<dbReference type="InterPro" id="IPR011990">
    <property type="entry name" value="TPR-like_helical_dom_sf"/>
</dbReference>
<dbReference type="InterPro" id="IPR050498">
    <property type="entry name" value="Ycf3"/>
</dbReference>
<evidence type="ECO:0008006" key="7">
    <source>
        <dbReference type="Google" id="ProtNLM"/>
    </source>
</evidence>
<dbReference type="Proteomes" id="UP001500185">
    <property type="component" value="Unassembled WGS sequence"/>
</dbReference>
<feature type="signal peptide" evidence="4">
    <location>
        <begin position="1"/>
        <end position="18"/>
    </location>
</feature>
<reference evidence="5 6" key="1">
    <citation type="journal article" date="2019" name="Int. J. Syst. Evol. Microbiol.">
        <title>The Global Catalogue of Microorganisms (GCM) 10K type strain sequencing project: providing services to taxonomists for standard genome sequencing and annotation.</title>
        <authorList>
            <consortium name="The Broad Institute Genomics Platform"/>
            <consortium name="The Broad Institute Genome Sequencing Center for Infectious Disease"/>
            <person name="Wu L."/>
            <person name="Ma J."/>
        </authorList>
    </citation>
    <scope>NUCLEOTIDE SEQUENCE [LARGE SCALE GENOMIC DNA]</scope>
    <source>
        <strain evidence="5 6">JCM 16231</strain>
    </source>
</reference>
<keyword evidence="1" id="KW-0677">Repeat</keyword>
<dbReference type="Gene3D" id="1.25.40.10">
    <property type="entry name" value="Tetratricopeptide repeat domain"/>
    <property type="match status" value="2"/>
</dbReference>
<evidence type="ECO:0000256" key="1">
    <source>
        <dbReference type="ARBA" id="ARBA00022737"/>
    </source>
</evidence>
<feature type="repeat" description="TPR" evidence="3">
    <location>
        <begin position="248"/>
        <end position="281"/>
    </location>
</feature>
<evidence type="ECO:0000313" key="5">
    <source>
        <dbReference type="EMBL" id="GAA0760191.1"/>
    </source>
</evidence>
<dbReference type="RefSeq" id="WP_224455689.1">
    <property type="nucleotide sequence ID" value="NZ_BAAAGG010000006.1"/>
</dbReference>
<dbReference type="PANTHER" id="PTHR44858:SF1">
    <property type="entry name" value="UDP-N-ACETYLGLUCOSAMINE--PEPTIDE N-ACETYLGLUCOSAMINYLTRANSFERASE SPINDLY-RELATED"/>
    <property type="match status" value="1"/>
</dbReference>
<evidence type="ECO:0000313" key="6">
    <source>
        <dbReference type="Proteomes" id="UP001500185"/>
    </source>
</evidence>
<feature type="chain" id="PRO_5045665052" description="Tetratricopeptide repeat protein" evidence="4">
    <location>
        <begin position="19"/>
        <end position="324"/>
    </location>
</feature>
<name>A0ABN1KAM6_9FLAO</name>
<evidence type="ECO:0000256" key="4">
    <source>
        <dbReference type="SAM" id="SignalP"/>
    </source>
</evidence>
<dbReference type="InterPro" id="IPR019734">
    <property type="entry name" value="TPR_rpt"/>
</dbReference>
<accession>A0ABN1KAM6</accession>
<gene>
    <name evidence="5" type="ORF">GCM10009433_19030</name>
</gene>
<keyword evidence="6" id="KW-1185">Reference proteome</keyword>
<protein>
    <recommendedName>
        <fullName evidence="7">Tetratricopeptide repeat protein</fullName>
    </recommendedName>
</protein>
<dbReference type="Pfam" id="PF07719">
    <property type="entry name" value="TPR_2"/>
    <property type="match status" value="1"/>
</dbReference>
<dbReference type="EMBL" id="BAAAGG010000006">
    <property type="protein sequence ID" value="GAA0760191.1"/>
    <property type="molecule type" value="Genomic_DNA"/>
</dbReference>
<dbReference type="PANTHER" id="PTHR44858">
    <property type="entry name" value="TETRATRICOPEPTIDE REPEAT PROTEIN 6"/>
    <property type="match status" value="1"/>
</dbReference>
<feature type="repeat" description="TPR" evidence="3">
    <location>
        <begin position="214"/>
        <end position="247"/>
    </location>
</feature>
<proteinExistence type="predicted"/>
<dbReference type="PROSITE" id="PS50005">
    <property type="entry name" value="TPR"/>
    <property type="match status" value="2"/>
</dbReference>